<sequence>MKKKLKKIFWKMHKLENNPALFKGLPRHWFIGVYISLLLLILPMVGYSQAADIGLWAGVGVEKKITKKWSVNVNVQSRFTDDISVLKAYLGEVGLSYKLTKHWEVSGYYRYIARRKRNEDKTGYEYRSYNRFYADLAYDHKLWKLKFDYRLRYQNQFQDDESAAENNSSYIRNKFELSYPNKSRFTPYISTDFFYEIGNGFDQMRNKAGVEIALNKHHKLELSGFTDYRLIGSQENRFLIGVGYKVKF</sequence>
<evidence type="ECO:0000256" key="1">
    <source>
        <dbReference type="ARBA" id="ARBA00022729"/>
    </source>
</evidence>
<evidence type="ECO:0000313" key="3">
    <source>
        <dbReference type="Proteomes" id="UP000251993"/>
    </source>
</evidence>
<dbReference type="Gene3D" id="2.40.160.40">
    <property type="entry name" value="monomeric porin ompg"/>
    <property type="match status" value="1"/>
</dbReference>
<dbReference type="OrthoDB" id="948488at2"/>
<dbReference type="Proteomes" id="UP000251993">
    <property type="component" value="Chromosome"/>
</dbReference>
<dbReference type="InterPro" id="IPR053713">
    <property type="entry name" value="Bact_OM_Channel_sf"/>
</dbReference>
<name>A0A344TM66_9BACT</name>
<keyword evidence="1" id="KW-0732">Signal</keyword>
<accession>A0A344TM66</accession>
<dbReference type="KEGG" id="run:DR864_19330"/>
<gene>
    <name evidence="2" type="ORF">DR864_19330</name>
</gene>
<reference evidence="2 3" key="1">
    <citation type="submission" date="2018-07" db="EMBL/GenBank/DDBJ databases">
        <title>Genome sequencing of Runella.</title>
        <authorList>
            <person name="Baek M.-G."/>
            <person name="Yi H."/>
        </authorList>
    </citation>
    <scope>NUCLEOTIDE SEQUENCE [LARGE SCALE GENOMIC DNA]</scope>
    <source>
        <strain evidence="2 3">HYN0085</strain>
    </source>
</reference>
<dbReference type="SUPFAM" id="SSF56935">
    <property type="entry name" value="Porins"/>
    <property type="match status" value="1"/>
</dbReference>
<dbReference type="InterPro" id="IPR019619">
    <property type="entry name" value="DUF2490"/>
</dbReference>
<organism evidence="2 3">
    <name type="scientific">Runella rosea</name>
    <dbReference type="NCBI Taxonomy" id="2259595"/>
    <lineage>
        <taxon>Bacteria</taxon>
        <taxon>Pseudomonadati</taxon>
        <taxon>Bacteroidota</taxon>
        <taxon>Cytophagia</taxon>
        <taxon>Cytophagales</taxon>
        <taxon>Spirosomataceae</taxon>
        <taxon>Runella</taxon>
    </lineage>
</organism>
<dbReference type="AlphaFoldDB" id="A0A344TM66"/>
<dbReference type="Pfam" id="PF10677">
    <property type="entry name" value="DUF2490"/>
    <property type="match status" value="1"/>
</dbReference>
<protein>
    <submittedName>
        <fullName evidence="2">DUF2490 domain-containing protein</fullName>
    </submittedName>
</protein>
<dbReference type="EMBL" id="CP030850">
    <property type="protein sequence ID" value="AXE19737.1"/>
    <property type="molecule type" value="Genomic_DNA"/>
</dbReference>
<evidence type="ECO:0000313" key="2">
    <source>
        <dbReference type="EMBL" id="AXE19737.1"/>
    </source>
</evidence>
<proteinExistence type="predicted"/>
<keyword evidence="3" id="KW-1185">Reference proteome</keyword>